<accession>A0A7H0R1L3</accession>
<keyword evidence="9 12" id="KW-0472">Membrane</keyword>
<keyword evidence="4" id="KW-0138">CF(0)</keyword>
<comment type="similarity">
    <text evidence="2">Belongs to the ATPase A chain family.</text>
</comment>
<feature type="transmembrane region" description="Helical" evidence="12">
    <location>
        <begin position="12"/>
        <end position="33"/>
    </location>
</feature>
<sequence length="227" mass="25330">MLQNIFDQFIPINLFQLPIFLLGATLTITWIILNPQTHWAINRNASPNVGLEGMYNTLIGSQAKHPSIWLKWLFTSFILIIGFNVYSLIPYTFAPTAHFSVTFSLSLPIWLAIQTLGFILNPKAKISHLVPNGTPLYLIPLMVLIESASLLIQPLTLGFRLGANLLAGHLLILLCSCVVWESIQLGIIGFTSFILLLLLFLLEIAVAIIQASVFLILTKQYLEENTT</sequence>
<dbReference type="InterPro" id="IPR000568">
    <property type="entry name" value="ATP_synth_F0_asu"/>
</dbReference>
<feature type="transmembrane region" description="Helical" evidence="12">
    <location>
        <begin position="134"/>
        <end position="155"/>
    </location>
</feature>
<reference evidence="13" key="1">
    <citation type="journal article" date="2019" name="Mitochondrial DNA Part B Resour">
        <title>The complete mitochondrial genome of a deep sea ophiuroid of the genus Amphiura (Ophiuroidea: Amphiuridae).</title>
        <authorList>
            <person name="Na J."/>
            <person name="Zhang D."/>
            <person name="Cheng H."/>
            <person name="Yang J."/>
            <person name="Zhang R."/>
            <person name="Chen W."/>
            <person name="Wang C."/>
        </authorList>
    </citation>
    <scope>NUCLEOTIDE SEQUENCE</scope>
</reference>
<dbReference type="AlphaFoldDB" id="A0A7H0R1L3"/>
<evidence type="ECO:0000256" key="12">
    <source>
        <dbReference type="SAM" id="Phobius"/>
    </source>
</evidence>
<feature type="transmembrane region" description="Helical" evidence="12">
    <location>
        <begin position="68"/>
        <end position="89"/>
    </location>
</feature>
<keyword evidence="6" id="KW-0375">Hydrogen ion transport</keyword>
<keyword evidence="8" id="KW-0406">Ion transport</keyword>
<dbReference type="GO" id="GO:0046933">
    <property type="term" value="F:proton-transporting ATP synthase activity, rotational mechanism"/>
    <property type="evidence" value="ECO:0007669"/>
    <property type="project" value="TreeGrafter"/>
</dbReference>
<evidence type="ECO:0000256" key="6">
    <source>
        <dbReference type="ARBA" id="ARBA00022781"/>
    </source>
</evidence>
<evidence type="ECO:0000256" key="11">
    <source>
        <dbReference type="RuleBase" id="RU004450"/>
    </source>
</evidence>
<protein>
    <recommendedName>
        <fullName evidence="11">ATP synthase subunit a</fullName>
    </recommendedName>
</protein>
<keyword evidence="13" id="KW-0496">Mitochondrion</keyword>
<gene>
    <name evidence="13" type="primary">ATP6</name>
</gene>
<feature type="transmembrane region" description="Helical" evidence="12">
    <location>
        <begin position="101"/>
        <end position="122"/>
    </location>
</feature>
<evidence type="ECO:0000256" key="2">
    <source>
        <dbReference type="ARBA" id="ARBA00006810"/>
    </source>
</evidence>
<evidence type="ECO:0000256" key="7">
    <source>
        <dbReference type="ARBA" id="ARBA00022989"/>
    </source>
</evidence>
<organism evidence="13">
    <name type="scientific">Amphiura sp. JN-2020</name>
    <dbReference type="NCBI Taxonomy" id="2763518"/>
    <lineage>
        <taxon>Eukaryota</taxon>
        <taxon>Metazoa</taxon>
        <taxon>Echinodermata</taxon>
        <taxon>Eleutherozoa</taxon>
        <taxon>Asterozoa</taxon>
        <taxon>Ophiuroidea</taxon>
        <taxon>Myophiuroidea</taxon>
        <taxon>Metophiurida</taxon>
        <taxon>Ophintegrida</taxon>
        <taxon>Amphilepidida</taxon>
        <taxon>Ophiurina</taxon>
        <taxon>Gnathophiurina</taxon>
        <taxon>Amphiuroidea</taxon>
        <taxon>Amphiuridae</taxon>
        <taxon>Amphiura</taxon>
    </lineage>
</organism>
<evidence type="ECO:0000256" key="3">
    <source>
        <dbReference type="ARBA" id="ARBA00022448"/>
    </source>
</evidence>
<dbReference type="SUPFAM" id="SSF81336">
    <property type="entry name" value="F1F0 ATP synthase subunit A"/>
    <property type="match status" value="1"/>
</dbReference>
<dbReference type="Gene3D" id="1.20.120.220">
    <property type="entry name" value="ATP synthase, F0 complex, subunit A"/>
    <property type="match status" value="1"/>
</dbReference>
<evidence type="ECO:0000256" key="8">
    <source>
        <dbReference type="ARBA" id="ARBA00023065"/>
    </source>
</evidence>
<dbReference type="CDD" id="cd00310">
    <property type="entry name" value="ATP-synt_Fo_a_6"/>
    <property type="match status" value="1"/>
</dbReference>
<dbReference type="PANTHER" id="PTHR11410:SF0">
    <property type="entry name" value="ATP SYNTHASE SUBUNIT A"/>
    <property type="match status" value="1"/>
</dbReference>
<evidence type="ECO:0000313" key="13">
    <source>
        <dbReference type="EMBL" id="QNQ65312.1"/>
    </source>
</evidence>
<keyword evidence="5 12" id="KW-0812">Transmembrane</keyword>
<keyword evidence="10" id="KW-0066">ATP synthesis</keyword>
<comment type="subcellular location">
    <subcellularLocation>
        <location evidence="1">Membrane</location>
        <topology evidence="1">Multi-pass membrane protein</topology>
    </subcellularLocation>
    <subcellularLocation>
        <location evidence="11">Mitochondrion inner membrane</location>
        <topology evidence="11">Multi-pass membrane protein</topology>
    </subcellularLocation>
</comment>
<evidence type="ECO:0000256" key="9">
    <source>
        <dbReference type="ARBA" id="ARBA00023136"/>
    </source>
</evidence>
<keyword evidence="3" id="KW-0813">Transport</keyword>
<dbReference type="PANTHER" id="PTHR11410">
    <property type="entry name" value="ATP SYNTHASE SUBUNIT A"/>
    <property type="match status" value="1"/>
</dbReference>
<dbReference type="NCBIfam" id="TIGR01131">
    <property type="entry name" value="ATP_synt_6_or_A"/>
    <property type="match status" value="1"/>
</dbReference>
<name>A0A7H0R1L3_9ECHI</name>
<geneLocation type="mitochondrion" evidence="13"/>
<proteinExistence type="inferred from homology"/>
<dbReference type="InterPro" id="IPR023011">
    <property type="entry name" value="ATP_synth_F0_asu_AS"/>
</dbReference>
<dbReference type="InterPro" id="IPR045083">
    <property type="entry name" value="ATP_synth_F0_asu_bact/mt"/>
</dbReference>
<evidence type="ECO:0000256" key="5">
    <source>
        <dbReference type="ARBA" id="ARBA00022692"/>
    </source>
</evidence>
<dbReference type="PRINTS" id="PR00123">
    <property type="entry name" value="ATPASEA"/>
</dbReference>
<dbReference type="InterPro" id="IPR035908">
    <property type="entry name" value="F0_ATP_A_sf"/>
</dbReference>
<keyword evidence="7 12" id="KW-1133">Transmembrane helix</keyword>
<evidence type="ECO:0000256" key="1">
    <source>
        <dbReference type="ARBA" id="ARBA00004141"/>
    </source>
</evidence>
<evidence type="ECO:0000256" key="4">
    <source>
        <dbReference type="ARBA" id="ARBA00022547"/>
    </source>
</evidence>
<evidence type="ECO:0000256" key="10">
    <source>
        <dbReference type="ARBA" id="ARBA00023310"/>
    </source>
</evidence>
<feature type="transmembrane region" description="Helical" evidence="12">
    <location>
        <begin position="192"/>
        <end position="217"/>
    </location>
</feature>
<dbReference type="Pfam" id="PF00119">
    <property type="entry name" value="ATP-synt_A"/>
    <property type="match status" value="1"/>
</dbReference>
<dbReference type="GO" id="GO:0045259">
    <property type="term" value="C:proton-transporting ATP synthase complex"/>
    <property type="evidence" value="ECO:0007669"/>
    <property type="project" value="UniProtKB-KW"/>
</dbReference>
<feature type="transmembrane region" description="Helical" evidence="12">
    <location>
        <begin position="161"/>
        <end position="180"/>
    </location>
</feature>
<dbReference type="PROSITE" id="PS00449">
    <property type="entry name" value="ATPASE_A"/>
    <property type="match status" value="1"/>
</dbReference>
<dbReference type="GO" id="GO:0005743">
    <property type="term" value="C:mitochondrial inner membrane"/>
    <property type="evidence" value="ECO:0007669"/>
    <property type="project" value="UniProtKB-SubCell"/>
</dbReference>
<dbReference type="EMBL" id="MN296491">
    <property type="protein sequence ID" value="QNQ65312.1"/>
    <property type="molecule type" value="Genomic_DNA"/>
</dbReference>